<evidence type="ECO:0000256" key="5">
    <source>
        <dbReference type="ARBA" id="ARBA00023180"/>
    </source>
</evidence>
<accession>A0ABU0M4U5</accession>
<evidence type="ECO:0000256" key="1">
    <source>
        <dbReference type="ARBA" id="ARBA00000829"/>
    </source>
</evidence>
<protein>
    <recommendedName>
        <fullName evidence="3">beta-mannosidase</fullName>
        <ecNumber evidence="3">3.2.1.25</ecNumber>
    </recommendedName>
</protein>
<keyword evidence="11" id="KW-1185">Reference proteome</keyword>
<dbReference type="SUPFAM" id="SSF49303">
    <property type="entry name" value="beta-Galactosidase/glucuronidase domain"/>
    <property type="match status" value="2"/>
</dbReference>
<dbReference type="Pfam" id="PF22666">
    <property type="entry name" value="Glyco_hydro_2_N2"/>
    <property type="match status" value="1"/>
</dbReference>
<evidence type="ECO:0000256" key="4">
    <source>
        <dbReference type="ARBA" id="ARBA00022801"/>
    </source>
</evidence>
<evidence type="ECO:0000313" key="11">
    <source>
        <dbReference type="Proteomes" id="UP001223743"/>
    </source>
</evidence>
<comment type="caution">
    <text evidence="10">The sequence shown here is derived from an EMBL/GenBank/DDBJ whole genome shotgun (WGS) entry which is preliminary data.</text>
</comment>
<dbReference type="InterPro" id="IPR013783">
    <property type="entry name" value="Ig-like_fold"/>
</dbReference>
<feature type="domain" description="Beta-mannosidase Ig-fold" evidence="8">
    <location>
        <begin position="740"/>
        <end position="792"/>
    </location>
</feature>
<reference evidence="10 11" key="1">
    <citation type="submission" date="2023-07" db="EMBL/GenBank/DDBJ databases">
        <title>Genomic Encyclopedia of Type Strains, Phase IV (KMG-IV): sequencing the most valuable type-strain genomes for metagenomic binning, comparative biology and taxonomic classification.</title>
        <authorList>
            <person name="Goeker M."/>
        </authorList>
    </citation>
    <scope>NUCLEOTIDE SEQUENCE [LARGE SCALE GENOMIC DNA]</scope>
    <source>
        <strain evidence="10 11">B1-1</strain>
    </source>
</reference>
<organism evidence="10 11">
    <name type="scientific">Kaistia geumhonensis</name>
    <dbReference type="NCBI Taxonomy" id="410839"/>
    <lineage>
        <taxon>Bacteria</taxon>
        <taxon>Pseudomonadati</taxon>
        <taxon>Pseudomonadota</taxon>
        <taxon>Alphaproteobacteria</taxon>
        <taxon>Hyphomicrobiales</taxon>
        <taxon>Kaistiaceae</taxon>
        <taxon>Kaistia</taxon>
    </lineage>
</organism>
<dbReference type="InterPro" id="IPR036156">
    <property type="entry name" value="Beta-gal/glucu_dom_sf"/>
</dbReference>
<dbReference type="PANTHER" id="PTHR43730">
    <property type="entry name" value="BETA-MANNOSIDASE"/>
    <property type="match status" value="1"/>
</dbReference>
<comment type="similarity">
    <text evidence="2">Belongs to the glycosyl hydrolase 2 family.</text>
</comment>
<feature type="domain" description="Glycoside hydrolase family 2 immunoglobulin-like beta-sandwich" evidence="7">
    <location>
        <begin position="191"/>
        <end position="291"/>
    </location>
</feature>
<name>A0ABU0M4U5_9HYPH</name>
<evidence type="ECO:0000259" key="7">
    <source>
        <dbReference type="Pfam" id="PF00703"/>
    </source>
</evidence>
<dbReference type="RefSeq" id="WP_266280209.1">
    <property type="nucleotide sequence ID" value="NZ_JAPKNF010000001.1"/>
</dbReference>
<dbReference type="EMBL" id="JAUSWJ010000001">
    <property type="protein sequence ID" value="MDQ0515974.1"/>
    <property type="molecule type" value="Genomic_DNA"/>
</dbReference>
<gene>
    <name evidence="10" type="ORF">QO015_001587</name>
</gene>
<evidence type="ECO:0000259" key="9">
    <source>
        <dbReference type="Pfam" id="PF22666"/>
    </source>
</evidence>
<dbReference type="EC" id="3.2.1.25" evidence="3"/>
<dbReference type="PANTHER" id="PTHR43730:SF1">
    <property type="entry name" value="BETA-MANNOSIDASE"/>
    <property type="match status" value="1"/>
</dbReference>
<keyword evidence="4 10" id="KW-0378">Hydrolase</keyword>
<keyword evidence="6 10" id="KW-0326">Glycosidase</keyword>
<dbReference type="Gene3D" id="2.60.120.260">
    <property type="entry name" value="Galactose-binding domain-like"/>
    <property type="match status" value="1"/>
</dbReference>
<comment type="catalytic activity">
    <reaction evidence="1">
        <text>Hydrolysis of terminal, non-reducing beta-D-mannose residues in beta-D-mannosides.</text>
        <dbReference type="EC" id="3.2.1.25"/>
    </reaction>
</comment>
<dbReference type="GO" id="GO:0004567">
    <property type="term" value="F:beta-mannosidase activity"/>
    <property type="evidence" value="ECO:0007669"/>
    <property type="project" value="UniProtKB-EC"/>
</dbReference>
<dbReference type="InterPro" id="IPR050887">
    <property type="entry name" value="Beta-mannosidase_GH2"/>
</dbReference>
<dbReference type="SUPFAM" id="SSF49785">
    <property type="entry name" value="Galactose-binding domain-like"/>
    <property type="match status" value="1"/>
</dbReference>
<dbReference type="InterPro" id="IPR006102">
    <property type="entry name" value="Ig-like_GH2"/>
</dbReference>
<dbReference type="Pfam" id="PF00703">
    <property type="entry name" value="Glyco_hydro_2"/>
    <property type="match status" value="1"/>
</dbReference>
<dbReference type="InterPro" id="IPR054593">
    <property type="entry name" value="Beta-mannosidase-like_N2"/>
</dbReference>
<dbReference type="InterPro" id="IPR017853">
    <property type="entry name" value="GH"/>
</dbReference>
<evidence type="ECO:0000259" key="8">
    <source>
        <dbReference type="Pfam" id="PF17753"/>
    </source>
</evidence>
<evidence type="ECO:0000256" key="2">
    <source>
        <dbReference type="ARBA" id="ARBA00007401"/>
    </source>
</evidence>
<evidence type="ECO:0000313" key="10">
    <source>
        <dbReference type="EMBL" id="MDQ0515974.1"/>
    </source>
</evidence>
<dbReference type="Proteomes" id="UP001223743">
    <property type="component" value="Unassembled WGS sequence"/>
</dbReference>
<dbReference type="Gene3D" id="3.20.20.80">
    <property type="entry name" value="Glycosidases"/>
    <property type="match status" value="1"/>
</dbReference>
<proteinExistence type="inferred from homology"/>
<feature type="domain" description="Beta-mannosidase-like galactose-binding" evidence="9">
    <location>
        <begin position="10"/>
        <end position="180"/>
    </location>
</feature>
<dbReference type="InterPro" id="IPR041625">
    <property type="entry name" value="Beta-mannosidase_Ig"/>
</dbReference>
<keyword evidence="5" id="KW-0325">Glycoprotein</keyword>
<dbReference type="InterPro" id="IPR008979">
    <property type="entry name" value="Galactose-bd-like_sf"/>
</dbReference>
<sequence>MTRLSLAGTWTLADAEGAVIGDCAIPGDIHSALLAAGRIPDPMIGRNEAAVQWVGESAFEIVRRFDVASGSLAGRWAVLELEFVDTFAEVIVNGKSVARLESSFIRHRIDVTGLVVEGANELTLRFSPAGAEASRRAALQPFPIPWSVNNNKVPDLNMIRKAQCHGGWDWGPCLMVMGVYAEPVLHLYETARIESVQIRQHHDAQGHVRATAEVELAAPATADAAIPVTFEFAGRTVTGEARVAGGIGRLSLDLDVGKPDLWWPAGHGAQPLHDATVSIPGDSVIRRVGFRTLEVVTEKDEAGASMIFRVNGVDIFAKGANWIPADALPAKITRERIAALLTAAVEANMNMIRVWGGGFYEFDAFYDLCDELGLLVWQDMMFSCSQYPSTPEFLDQVDAELRYQIKRLSSRPSIALWCGDNEVVGSLTWYELSRNNRDRYLVNYDRLNRVIDRAVIETDPGRRFWPSSPCKGELDYGDAWHDDGSGDMHFWDVWHSNKNFEHYYTVKPRFCSEFGFQSFPSMTGVRSFAKEEEWNATHPVMEFHQRDLAGNSRIIDTMARYFRVPSGFEQFVFLSQLQQALAIETAVRYWRSLKPHSMGALYWQLNDVWPAVSWSSIDHSLAWKTLHYHAKRFFAPVAVAARILDGRLALRAVNDRHHEVRLGVRIRTLDLSGALLGERIAEAHLPPDRAVDVASIDAPRADDRFYVIDALVDGVTDPTLQVVVFPDLPKRIEMPVATISVTNEGDGRFTLSSDAPAFYVRPEAAAHPGHFDDASFLLLPGEPRTVTFKPEAGVAMPRAEDVAVHHLGATWR</sequence>
<evidence type="ECO:0000256" key="3">
    <source>
        <dbReference type="ARBA" id="ARBA00012754"/>
    </source>
</evidence>
<dbReference type="Gene3D" id="2.60.40.10">
    <property type="entry name" value="Immunoglobulins"/>
    <property type="match status" value="2"/>
</dbReference>
<evidence type="ECO:0000256" key="6">
    <source>
        <dbReference type="ARBA" id="ARBA00023295"/>
    </source>
</evidence>
<dbReference type="SUPFAM" id="SSF51445">
    <property type="entry name" value="(Trans)glycosidases"/>
    <property type="match status" value="1"/>
</dbReference>
<dbReference type="Pfam" id="PF17753">
    <property type="entry name" value="Ig_mannosidase"/>
    <property type="match status" value="1"/>
</dbReference>